<keyword evidence="2" id="KW-1185">Reference proteome</keyword>
<evidence type="ECO:0000313" key="2">
    <source>
        <dbReference type="Proteomes" id="UP000886653"/>
    </source>
</evidence>
<dbReference type="Proteomes" id="UP000886653">
    <property type="component" value="Unassembled WGS sequence"/>
</dbReference>
<comment type="caution">
    <text evidence="1">The sequence shown here is derived from an EMBL/GenBank/DDBJ whole genome shotgun (WGS) entry which is preliminary data.</text>
</comment>
<evidence type="ECO:0000313" key="1">
    <source>
        <dbReference type="EMBL" id="KAG0148445.1"/>
    </source>
</evidence>
<gene>
    <name evidence="1" type="ORF">CROQUDRAFT_669940</name>
</gene>
<evidence type="ECO:0008006" key="3">
    <source>
        <dbReference type="Google" id="ProtNLM"/>
    </source>
</evidence>
<protein>
    <recommendedName>
        <fullName evidence="3">F-box domain-containing protein</fullName>
    </recommendedName>
</protein>
<name>A0A9P6NRX6_9BASI</name>
<accession>A0A9P6NRX6</accession>
<sequence>MDDCAEDPAYLKKDSSVIGLLDLPHDILAQIIDHLVSRCEALNPCKPCLENIEERKCSLASLRQLRLVNRALSRIVVPRLFHSLQIHQPSDAQELLEDWSKLLPHAPDYSNQICPVRCIRFPAIWVKRSSQSYDDSLWNYVAQHDVMFDAPIHATVFSAPNEGETVMGMSSTQIFTNRSASSEMDEGPPLIHPPVDMGGHPFDQRSPEGASIVPAETCSMDQVVDLLRLLGEHVGQLHLVLVNSFTFPPDLLEVIRRMENLHSLHIVYKQSAELPYGLYQTDTLIKLLKHTPRLKFLSINHPNLPDFTGSGIHLSRVYCLSLAGVQHGSSVGVNSLCKLVKSTVKILEVNGNLSSWDSFRPVLENLESNLEVLSTNLKPMLDSIRQITFPRLTLLALNDLRPERLLEPGIGEAPQHSITWPLLNNVRVLVSNGRYAQMQWLSAIEHWSHLRSFLPEEHWSKFDPLGLFHKLKDVVVQDTSHCTFSTEPLPQKFKRLGHKCHLFKYINIQTLVELNELIKKMDTTPRKCSQFPNADSDIE</sequence>
<reference evidence="1" key="1">
    <citation type="submission" date="2013-11" db="EMBL/GenBank/DDBJ databases">
        <title>Genome sequence of the fusiform rust pathogen reveals effectors for host alternation and coevolution with pine.</title>
        <authorList>
            <consortium name="DOE Joint Genome Institute"/>
            <person name="Smith K."/>
            <person name="Pendleton A."/>
            <person name="Kubisiak T."/>
            <person name="Anderson C."/>
            <person name="Salamov A."/>
            <person name="Aerts A."/>
            <person name="Riley R."/>
            <person name="Clum A."/>
            <person name="Lindquist E."/>
            <person name="Ence D."/>
            <person name="Campbell M."/>
            <person name="Kronenberg Z."/>
            <person name="Feau N."/>
            <person name="Dhillon B."/>
            <person name="Hamelin R."/>
            <person name="Burleigh J."/>
            <person name="Smith J."/>
            <person name="Yandell M."/>
            <person name="Nelson C."/>
            <person name="Grigoriev I."/>
            <person name="Davis J."/>
        </authorList>
    </citation>
    <scope>NUCLEOTIDE SEQUENCE</scope>
    <source>
        <strain evidence="1">G11</strain>
    </source>
</reference>
<dbReference type="AlphaFoldDB" id="A0A9P6NRX6"/>
<dbReference type="EMBL" id="MU167237">
    <property type="protein sequence ID" value="KAG0148445.1"/>
    <property type="molecule type" value="Genomic_DNA"/>
</dbReference>
<organism evidence="1 2">
    <name type="scientific">Cronartium quercuum f. sp. fusiforme G11</name>
    <dbReference type="NCBI Taxonomy" id="708437"/>
    <lineage>
        <taxon>Eukaryota</taxon>
        <taxon>Fungi</taxon>
        <taxon>Dikarya</taxon>
        <taxon>Basidiomycota</taxon>
        <taxon>Pucciniomycotina</taxon>
        <taxon>Pucciniomycetes</taxon>
        <taxon>Pucciniales</taxon>
        <taxon>Coleosporiaceae</taxon>
        <taxon>Cronartium</taxon>
    </lineage>
</organism>
<proteinExistence type="predicted"/>
<dbReference type="OrthoDB" id="10361365at2759"/>